<feature type="domain" description="F-box" evidence="1">
    <location>
        <begin position="19"/>
        <end position="66"/>
    </location>
</feature>
<comment type="caution">
    <text evidence="3">The sequence shown here is derived from an EMBL/GenBank/DDBJ whole genome shotgun (WGS) entry which is preliminary data.</text>
</comment>
<dbReference type="EMBL" id="CAJOBO010000277">
    <property type="protein sequence ID" value="CAF4181438.1"/>
    <property type="molecule type" value="Genomic_DNA"/>
</dbReference>
<dbReference type="Proteomes" id="UP000663851">
    <property type="component" value="Unassembled WGS sequence"/>
</dbReference>
<name>A0A819ZXY6_9BILA</name>
<proteinExistence type="predicted"/>
<protein>
    <recommendedName>
        <fullName evidence="1">F-box domain-containing protein</fullName>
    </recommendedName>
</protein>
<evidence type="ECO:0000313" key="3">
    <source>
        <dbReference type="EMBL" id="CAF4181438.1"/>
    </source>
</evidence>
<reference evidence="3" key="1">
    <citation type="submission" date="2021-02" db="EMBL/GenBank/DDBJ databases">
        <authorList>
            <person name="Nowell W R."/>
        </authorList>
    </citation>
    <scope>NUCLEOTIDE SEQUENCE</scope>
</reference>
<sequence>MRLYKRKKYTDDDKYGRSLLTLIDLPDEALLLILKKLDNIAVLYLFIDLNESFNKLVHDSIFTNHLTMIRCSSNGSFDRLDDHIHDRFCSQILSSIHHNIKWLDVECSSMEDVLLSTSYPNLSGLGLHNIEKGIALCIFTEETPLTHIFQDKISSLVIDVVECESSSMNDTSNSNIFAHILTLFSKLTYFDYRSSFWYQSLFEMSTTISSSILLELHVKLYKFTDCLYLLDGRFDSLEKVFLDIYQISTPEIVNNKKELPKLKAFSLYSDQPTFQYNELIVPLLHRLVNLEELDLRLVVHCEKRFVDGYNLKHNIINHLFKLNKFQFNIRSCLYLNDQVHLLSNEDCQHSFNEFKNNKVTSRIDYFQNSKHGQCHIYSYPYRAKTYEYTTNNFPDGLFKYVREVSLNDNRPFEHEFFVKIAKSFPFVEQLTIYNRTPQKNKSYEQSKYDNQHLSPIRYPYLSVLELFSGHDDYVEQFLLDIKASLIRTVNLQVPLSTLDRITHSFTRDATRINCGKLLSIYVSPGDISISTQLKDYFPHTKIYTL</sequence>
<organism evidence="3 4">
    <name type="scientific">Rotaria socialis</name>
    <dbReference type="NCBI Taxonomy" id="392032"/>
    <lineage>
        <taxon>Eukaryota</taxon>
        <taxon>Metazoa</taxon>
        <taxon>Spiralia</taxon>
        <taxon>Gnathifera</taxon>
        <taxon>Rotifera</taxon>
        <taxon>Eurotatoria</taxon>
        <taxon>Bdelloidea</taxon>
        <taxon>Philodinida</taxon>
        <taxon>Philodinidae</taxon>
        <taxon>Rotaria</taxon>
    </lineage>
</organism>
<accession>A0A819ZXY6</accession>
<evidence type="ECO:0000259" key="1">
    <source>
        <dbReference type="PROSITE" id="PS50181"/>
    </source>
</evidence>
<evidence type="ECO:0000313" key="2">
    <source>
        <dbReference type="EMBL" id="CAF3436251.1"/>
    </source>
</evidence>
<dbReference type="AlphaFoldDB" id="A0A819ZXY6"/>
<dbReference type="EMBL" id="CAJNYD010002640">
    <property type="protein sequence ID" value="CAF3436251.1"/>
    <property type="molecule type" value="Genomic_DNA"/>
</dbReference>
<dbReference type="PROSITE" id="PS50181">
    <property type="entry name" value="FBOX"/>
    <property type="match status" value="1"/>
</dbReference>
<evidence type="ECO:0000313" key="4">
    <source>
        <dbReference type="Proteomes" id="UP000663851"/>
    </source>
</evidence>
<gene>
    <name evidence="3" type="ORF">HFQ381_LOCUS6249</name>
    <name evidence="2" type="ORF">LUA448_LOCUS20780</name>
</gene>
<dbReference type="InterPro" id="IPR001810">
    <property type="entry name" value="F-box_dom"/>
</dbReference>
<dbReference type="Proteomes" id="UP000663833">
    <property type="component" value="Unassembled WGS sequence"/>
</dbReference>